<dbReference type="Pfam" id="PF09759">
    <property type="entry name" value="Atx10homo_assoc"/>
    <property type="match status" value="1"/>
</dbReference>
<dbReference type="GO" id="GO:0005829">
    <property type="term" value="C:cytosol"/>
    <property type="evidence" value="ECO:0007669"/>
    <property type="project" value="TreeGrafter"/>
</dbReference>
<protein>
    <recommendedName>
        <fullName evidence="3">Ataxin-10 domain-containing protein</fullName>
    </recommendedName>
</protein>
<dbReference type="InParanoid" id="D3B8R8"/>
<gene>
    <name evidence="4" type="ORF">PPL_04861</name>
</gene>
<evidence type="ECO:0000313" key="5">
    <source>
        <dbReference type="Proteomes" id="UP000001396"/>
    </source>
</evidence>
<comment type="caution">
    <text evidence="4">The sequence shown here is derived from an EMBL/GenBank/DDBJ whole genome shotgun (WGS) entry which is preliminary data.</text>
</comment>
<dbReference type="EMBL" id="ADBJ01000020">
    <property type="protein sequence ID" value="EFA82436.1"/>
    <property type="molecule type" value="Genomic_DNA"/>
</dbReference>
<evidence type="ECO:0000259" key="3">
    <source>
        <dbReference type="Pfam" id="PF09759"/>
    </source>
</evidence>
<sequence length="75" mass="8448">MYIKEWSVFAIRNLCEENEENQGVIEQLRMQGVANNDELDKLGIKIDVAEGGALKFSTTKKQQDADGDDFIPIIC</sequence>
<keyword evidence="1" id="KW-0132">Cell division</keyword>
<accession>D3B8R8</accession>
<name>D3B8R8_HETP5</name>
<dbReference type="Proteomes" id="UP000001396">
    <property type="component" value="Unassembled WGS sequence"/>
</dbReference>
<dbReference type="PANTHER" id="PTHR13255">
    <property type="entry name" value="ATAXIN-10"/>
    <property type="match status" value="1"/>
</dbReference>
<keyword evidence="5" id="KW-1185">Reference proteome</keyword>
<feature type="domain" description="Ataxin-10" evidence="3">
    <location>
        <begin position="2"/>
        <end position="56"/>
    </location>
</feature>
<evidence type="ECO:0000256" key="2">
    <source>
        <dbReference type="ARBA" id="ARBA00023306"/>
    </source>
</evidence>
<evidence type="ECO:0000313" key="4">
    <source>
        <dbReference type="EMBL" id="EFA82436.1"/>
    </source>
</evidence>
<evidence type="ECO:0000256" key="1">
    <source>
        <dbReference type="ARBA" id="ARBA00022618"/>
    </source>
</evidence>
<dbReference type="PANTHER" id="PTHR13255:SF0">
    <property type="entry name" value="ATAXIN-10"/>
    <property type="match status" value="1"/>
</dbReference>
<dbReference type="InterPro" id="IPR019156">
    <property type="entry name" value="Ataxin-10_domain"/>
</dbReference>
<dbReference type="GO" id="GO:0051301">
    <property type="term" value="P:cell division"/>
    <property type="evidence" value="ECO:0007669"/>
    <property type="project" value="UniProtKB-KW"/>
</dbReference>
<dbReference type="AlphaFoldDB" id="D3B8R8"/>
<keyword evidence="2" id="KW-0131">Cell cycle</keyword>
<organism evidence="4 5">
    <name type="scientific">Heterostelium pallidum (strain ATCC 26659 / Pp 5 / PN500)</name>
    <name type="common">Cellular slime mold</name>
    <name type="synonym">Polysphondylium pallidum</name>
    <dbReference type="NCBI Taxonomy" id="670386"/>
    <lineage>
        <taxon>Eukaryota</taxon>
        <taxon>Amoebozoa</taxon>
        <taxon>Evosea</taxon>
        <taxon>Eumycetozoa</taxon>
        <taxon>Dictyostelia</taxon>
        <taxon>Acytosteliales</taxon>
        <taxon>Acytosteliaceae</taxon>
        <taxon>Heterostelium</taxon>
    </lineage>
</organism>
<dbReference type="InterPro" id="IPR051374">
    <property type="entry name" value="Ataxin-10/CTR86_families"/>
</dbReference>
<dbReference type="RefSeq" id="XP_020434553.1">
    <property type="nucleotide sequence ID" value="XM_020575758.1"/>
</dbReference>
<proteinExistence type="predicted"/>
<reference evidence="4 5" key="1">
    <citation type="journal article" date="2011" name="Genome Res.">
        <title>Phylogeny-wide analysis of social amoeba genomes highlights ancient origins for complex intercellular communication.</title>
        <authorList>
            <person name="Heidel A.J."/>
            <person name="Lawal H.M."/>
            <person name="Felder M."/>
            <person name="Schilde C."/>
            <person name="Helps N.R."/>
            <person name="Tunggal B."/>
            <person name="Rivero F."/>
            <person name="John U."/>
            <person name="Schleicher M."/>
            <person name="Eichinger L."/>
            <person name="Platzer M."/>
            <person name="Noegel A.A."/>
            <person name="Schaap P."/>
            <person name="Gloeckner G."/>
        </authorList>
    </citation>
    <scope>NUCLEOTIDE SEQUENCE [LARGE SCALE GENOMIC DNA]</scope>
    <source>
        <strain evidence="5">ATCC 26659 / Pp 5 / PN500</strain>
    </source>
</reference>
<dbReference type="GeneID" id="31360348"/>